<dbReference type="Gene3D" id="3.30.450.40">
    <property type="match status" value="1"/>
</dbReference>
<accession>A0A062XX06</accession>
<dbReference type="GO" id="GO:0005829">
    <property type="term" value="C:cytosol"/>
    <property type="evidence" value="ECO:0007669"/>
    <property type="project" value="TreeGrafter"/>
</dbReference>
<dbReference type="AlphaFoldDB" id="A0A062XX06"/>
<dbReference type="InterPro" id="IPR003018">
    <property type="entry name" value="GAF"/>
</dbReference>
<dbReference type="OrthoDB" id="9796252at2"/>
<dbReference type="InterPro" id="IPR029016">
    <property type="entry name" value="GAF-like_dom_sf"/>
</dbReference>
<protein>
    <recommendedName>
        <fullName evidence="2">GAF domain-containing protein</fullName>
    </recommendedName>
</protein>
<gene>
    <name evidence="3" type="ORF">EG19_07965</name>
</gene>
<name>A0A062XX06_9BACT</name>
<evidence type="ECO:0000313" key="3">
    <source>
        <dbReference type="EMBL" id="KDA53040.1"/>
    </source>
</evidence>
<dbReference type="EMBL" id="JMFG01000035">
    <property type="protein sequence ID" value="KDA53040.1"/>
    <property type="molecule type" value="Genomic_DNA"/>
</dbReference>
<dbReference type="Pfam" id="PF13185">
    <property type="entry name" value="GAF_2"/>
    <property type="match status" value="1"/>
</dbReference>
<evidence type="ECO:0000259" key="2">
    <source>
        <dbReference type="Pfam" id="PF13185"/>
    </source>
</evidence>
<dbReference type="PANTHER" id="PTHR21021">
    <property type="entry name" value="GAF/PUTATIVE CYTOSKELETAL PROTEIN"/>
    <property type="match status" value="1"/>
</dbReference>
<dbReference type="RefSeq" id="WP_038050293.1">
    <property type="nucleotide sequence ID" value="NZ_JMFG01000035.1"/>
</dbReference>
<proteinExistence type="inferred from homology"/>
<dbReference type="Proteomes" id="UP000027284">
    <property type="component" value="Unassembled WGS sequence"/>
</dbReference>
<sequence>MDAESKEKRYRRIAQQLSELFVKTKDPIARMATLVALVHHKMPGFSWTGFYLLREPQQPGAEPDLVVGPYQGPLACLWLPPHQGVCWAGVDRGEVVIVPDVHAFPGHIACDPRSRSEIVVPLRDGSGRVVGVLDVDSWKPANFDEVDGEWLSRLVAMIYQ</sequence>
<dbReference type="GO" id="GO:0033745">
    <property type="term" value="F:L-methionine-(R)-S-oxide reductase activity"/>
    <property type="evidence" value="ECO:0007669"/>
    <property type="project" value="TreeGrafter"/>
</dbReference>
<dbReference type="SUPFAM" id="SSF55781">
    <property type="entry name" value="GAF domain-like"/>
    <property type="match status" value="1"/>
</dbReference>
<feature type="domain" description="GAF" evidence="2">
    <location>
        <begin position="42"/>
        <end position="155"/>
    </location>
</feature>
<comment type="similarity">
    <text evidence="1">Belongs to the free Met sulfoxide reductase family.</text>
</comment>
<dbReference type="PROSITE" id="PS01320">
    <property type="entry name" value="UPF0067"/>
    <property type="match status" value="1"/>
</dbReference>
<comment type="caution">
    <text evidence="3">The sequence shown here is derived from an EMBL/GenBank/DDBJ whole genome shotgun (WGS) entry which is preliminary data.</text>
</comment>
<dbReference type="InterPro" id="IPR051330">
    <property type="entry name" value="Phosphatase_reg/MetRdx"/>
</dbReference>
<evidence type="ECO:0000313" key="4">
    <source>
        <dbReference type="Proteomes" id="UP000027284"/>
    </source>
</evidence>
<organism evidence="3 4">
    <name type="scientific">Thermoanaerobaculum aquaticum</name>
    <dbReference type="NCBI Taxonomy" id="1312852"/>
    <lineage>
        <taxon>Bacteria</taxon>
        <taxon>Pseudomonadati</taxon>
        <taxon>Acidobacteriota</taxon>
        <taxon>Thermoanaerobaculia</taxon>
        <taxon>Thermoanaerobaculales</taxon>
        <taxon>Thermoanaerobaculaceae</taxon>
        <taxon>Thermoanaerobaculum</taxon>
    </lineage>
</organism>
<reference evidence="3 4" key="1">
    <citation type="submission" date="2014-04" db="EMBL/GenBank/DDBJ databases">
        <title>The Genome Sequence of Thermoanaerobaculum aquaticum MP-01, The First Cultivated Group 23 Acidobacterium.</title>
        <authorList>
            <person name="Stamps B.W."/>
            <person name="Losey N.A."/>
            <person name="Lawson P.A."/>
            <person name="Stevenson B.S."/>
        </authorList>
    </citation>
    <scope>NUCLEOTIDE SEQUENCE [LARGE SCALE GENOMIC DNA]</scope>
    <source>
        <strain evidence="3 4">MP-01</strain>
    </source>
</reference>
<dbReference type="InterPro" id="IPR000614">
    <property type="entry name" value="FRMsr_CS"/>
</dbReference>
<keyword evidence="4" id="KW-1185">Reference proteome</keyword>
<evidence type="ECO:0000256" key="1">
    <source>
        <dbReference type="ARBA" id="ARBA00038454"/>
    </source>
</evidence>
<dbReference type="STRING" id="1312852.EG19_07965"/>
<dbReference type="PANTHER" id="PTHR21021:SF15">
    <property type="entry name" value="FREE METHIONINE-R-SULFOXIDE REDUCTASE"/>
    <property type="match status" value="1"/>
</dbReference>